<dbReference type="GO" id="GO:0019843">
    <property type="term" value="F:rRNA binding"/>
    <property type="evidence" value="ECO:0007669"/>
    <property type="project" value="UniProtKB-UniRule"/>
</dbReference>
<feature type="region of interest" description="Disordered" evidence="6">
    <location>
        <begin position="53"/>
        <end position="85"/>
    </location>
</feature>
<feature type="compositionally biased region" description="Basic residues" evidence="6">
    <location>
        <begin position="60"/>
        <end position="78"/>
    </location>
</feature>
<comment type="function">
    <text evidence="5">One of the primary rRNA binding proteins, this protein initially binds near the 5'-end of the 23S rRNA. It is important during the early stages of 50S assembly. It makes multiple contacts with different domains of the 23S rRNA in the assembled 50S subunit and ribosome.</text>
</comment>
<evidence type="ECO:0000256" key="4">
    <source>
        <dbReference type="ARBA" id="ARBA00035244"/>
    </source>
</evidence>
<gene>
    <name evidence="5" type="primary">rplD</name>
    <name evidence="7" type="ORF">A2Z68_00135</name>
</gene>
<dbReference type="GO" id="GO:0005840">
    <property type="term" value="C:ribosome"/>
    <property type="evidence" value="ECO:0007669"/>
    <property type="project" value="UniProtKB-KW"/>
</dbReference>
<keyword evidence="5" id="KW-0699">rRNA-binding</keyword>
<dbReference type="HAMAP" id="MF_01328_B">
    <property type="entry name" value="Ribosomal_uL4_B"/>
    <property type="match status" value="1"/>
</dbReference>
<dbReference type="GO" id="GO:0006412">
    <property type="term" value="P:translation"/>
    <property type="evidence" value="ECO:0007669"/>
    <property type="project" value="UniProtKB-UniRule"/>
</dbReference>
<dbReference type="InterPro" id="IPR023574">
    <property type="entry name" value="Ribosomal_uL4_dom_sf"/>
</dbReference>
<evidence type="ECO:0000313" key="7">
    <source>
        <dbReference type="EMBL" id="OGZ18457.1"/>
    </source>
</evidence>
<dbReference type="PANTHER" id="PTHR10746">
    <property type="entry name" value="50S RIBOSOMAL PROTEIN L4"/>
    <property type="match status" value="1"/>
</dbReference>
<evidence type="ECO:0000256" key="3">
    <source>
        <dbReference type="ARBA" id="ARBA00023274"/>
    </source>
</evidence>
<dbReference type="InterPro" id="IPR013005">
    <property type="entry name" value="Ribosomal_uL4-like"/>
</dbReference>
<keyword evidence="2 5" id="KW-0689">Ribosomal protein</keyword>
<dbReference type="PANTHER" id="PTHR10746:SF6">
    <property type="entry name" value="LARGE RIBOSOMAL SUBUNIT PROTEIN UL4M"/>
    <property type="match status" value="1"/>
</dbReference>
<dbReference type="GO" id="GO:1990904">
    <property type="term" value="C:ribonucleoprotein complex"/>
    <property type="evidence" value="ECO:0007669"/>
    <property type="project" value="UniProtKB-KW"/>
</dbReference>
<dbReference type="SUPFAM" id="SSF52166">
    <property type="entry name" value="Ribosomal protein L4"/>
    <property type="match status" value="1"/>
</dbReference>
<name>A0A1G2DY30_9BACT</name>
<comment type="similarity">
    <text evidence="1 5">Belongs to the universal ribosomal protein uL4 family.</text>
</comment>
<keyword evidence="3 5" id="KW-0687">Ribonucleoprotein</keyword>
<keyword evidence="5" id="KW-0694">RNA-binding</keyword>
<comment type="function">
    <text evidence="5">Forms part of the polypeptide exit tunnel.</text>
</comment>
<protein>
    <recommendedName>
        <fullName evidence="4 5">Large ribosomal subunit protein uL4</fullName>
    </recommendedName>
</protein>
<sequence length="210" mass="23766">MMKINVYNQEGKEIGNTLLPKEIFDVKINPPLVQQVVVSQMANRRQVLANAKTRGEVRGGGRKPWRQKGTGRARHGSRRSPIWRGGGITFGPRKERVFKKKIDKKVKRSALLMVLSGKVKNNMMVVLEDLKLEKAKTKLMVAVLEKLPVKKQSALLVLPKMDKNLIISSKNIATIETIQAKDLNALDILSFKYLIMPKEAIKLIKETFLK</sequence>
<evidence type="ECO:0000256" key="1">
    <source>
        <dbReference type="ARBA" id="ARBA00010528"/>
    </source>
</evidence>
<dbReference type="InterPro" id="IPR002136">
    <property type="entry name" value="Ribosomal_uL4"/>
</dbReference>
<proteinExistence type="inferred from homology"/>
<comment type="caution">
    <text evidence="7">The sequence shown here is derived from an EMBL/GenBank/DDBJ whole genome shotgun (WGS) entry which is preliminary data.</text>
</comment>
<organism evidence="7 8">
    <name type="scientific">Candidatus Nealsonbacteria bacterium RBG_13_38_11</name>
    <dbReference type="NCBI Taxonomy" id="1801662"/>
    <lineage>
        <taxon>Bacteria</taxon>
        <taxon>Candidatus Nealsoniibacteriota</taxon>
    </lineage>
</organism>
<evidence type="ECO:0000256" key="2">
    <source>
        <dbReference type="ARBA" id="ARBA00022980"/>
    </source>
</evidence>
<dbReference type="EMBL" id="MHLX01000035">
    <property type="protein sequence ID" value="OGZ18457.1"/>
    <property type="molecule type" value="Genomic_DNA"/>
</dbReference>
<dbReference type="Pfam" id="PF00573">
    <property type="entry name" value="Ribosomal_L4"/>
    <property type="match status" value="1"/>
</dbReference>
<evidence type="ECO:0000256" key="6">
    <source>
        <dbReference type="SAM" id="MobiDB-lite"/>
    </source>
</evidence>
<dbReference type="Gene3D" id="3.40.1370.10">
    <property type="match status" value="1"/>
</dbReference>
<dbReference type="Proteomes" id="UP000176662">
    <property type="component" value="Unassembled WGS sequence"/>
</dbReference>
<evidence type="ECO:0000313" key="8">
    <source>
        <dbReference type="Proteomes" id="UP000176662"/>
    </source>
</evidence>
<evidence type="ECO:0000256" key="5">
    <source>
        <dbReference type="HAMAP-Rule" id="MF_01328"/>
    </source>
</evidence>
<dbReference type="NCBIfam" id="TIGR03953">
    <property type="entry name" value="rplD_bact"/>
    <property type="match status" value="1"/>
</dbReference>
<dbReference type="GO" id="GO:0003735">
    <property type="term" value="F:structural constituent of ribosome"/>
    <property type="evidence" value="ECO:0007669"/>
    <property type="project" value="InterPro"/>
</dbReference>
<accession>A0A1G2DY30</accession>
<reference evidence="7 8" key="1">
    <citation type="journal article" date="2016" name="Nat. Commun.">
        <title>Thousands of microbial genomes shed light on interconnected biogeochemical processes in an aquifer system.</title>
        <authorList>
            <person name="Anantharaman K."/>
            <person name="Brown C.T."/>
            <person name="Hug L.A."/>
            <person name="Sharon I."/>
            <person name="Castelle C.J."/>
            <person name="Probst A.J."/>
            <person name="Thomas B.C."/>
            <person name="Singh A."/>
            <person name="Wilkins M.J."/>
            <person name="Karaoz U."/>
            <person name="Brodie E.L."/>
            <person name="Williams K.H."/>
            <person name="Hubbard S.S."/>
            <person name="Banfield J.F."/>
        </authorList>
    </citation>
    <scope>NUCLEOTIDE SEQUENCE [LARGE SCALE GENOMIC DNA]</scope>
</reference>
<dbReference type="AlphaFoldDB" id="A0A1G2DY30"/>
<comment type="subunit">
    <text evidence="5">Part of the 50S ribosomal subunit.</text>
</comment>